<keyword evidence="1" id="KW-0812">Transmembrane</keyword>
<evidence type="ECO:0000313" key="2">
    <source>
        <dbReference type="EnsemblMetazoa" id="BGLB017590-PA"/>
    </source>
</evidence>
<keyword evidence="1" id="KW-1133">Transmembrane helix</keyword>
<dbReference type="EnsemblMetazoa" id="BGLB017590-RB">
    <property type="protein sequence ID" value="BGLB017590-PB"/>
    <property type="gene ID" value="BGLB017590"/>
</dbReference>
<protein>
    <submittedName>
        <fullName evidence="2">Uncharacterized protein</fullName>
    </submittedName>
</protein>
<sequence>MGEGLCLKKIVDTHGIVNMWTCHGLSVYTLSVFIVCTTHVGGTEFPQKCLGEFNNIASTNSFCINGNLEDIKVNSTCNAGEYRYIEDFVLHLPKDNNSKCLPLNGFNYKQTVQASCLNKENKELSTLIASALKTFDKNIIEVQSSLNKNLQGMYVLSVQFQCHAENVNSIDICKDEKIEGLKKGVMKLDTESLRAMTLRPSSCTCSVVSSEKNITISAVDVFLAKTQRFQYYVGNDSSGFDIFEKDTLLWKKDEKKVITSSFINFNLSVGNKFNFSQSLWIELEGLATLNITCSPLFNNESESDGADVSHESNSAGLAVEIIVGLAIGGFVTLVVLIILVVCVVSRRRNRTEQGSLTKRAPSTSLSENKEAIYAEPDNPVTETKTPLVSSNYTELEKNIYAEPGPANNNFKLGDLTSQSCTDEESDNLVPNIYNHLGEQPVPSQSHIYDTTGSHDYSTTFDRKNKPKVIHNIYDR</sequence>
<dbReference type="EnsemblMetazoa" id="BGLB017590-RA">
    <property type="protein sequence ID" value="BGLB017590-PA"/>
    <property type="gene ID" value="BGLB017590"/>
</dbReference>
<dbReference type="EnsemblMetazoa" id="BGLB017590-RO">
    <property type="protein sequence ID" value="BGLB017590-PO"/>
    <property type="gene ID" value="BGLB017590"/>
</dbReference>
<dbReference type="EnsemblMetazoa" id="BGLB017590-RC">
    <property type="protein sequence ID" value="BGLB017590-PC"/>
    <property type="gene ID" value="BGLB017590"/>
</dbReference>
<reference evidence="3" key="2">
    <citation type="submission" date="2013-03" db="EMBL/GenBank/DDBJ databases">
        <title>Sequence assembly of the Biomphalaria glabrata genome version 4.3.</title>
        <authorList>
            <person name="Warren W."/>
            <person name="Wilson R.K."/>
            <person name="Hillier L.W."/>
            <person name="Minx P."/>
        </authorList>
    </citation>
    <scope>NUCLEOTIDE SEQUENCE</scope>
    <source>
        <strain evidence="3">BB02</strain>
    </source>
</reference>
<dbReference type="EnsemblMetazoa" id="BGLB017590-RH">
    <property type="protein sequence ID" value="BGLB017590-PH"/>
    <property type="gene ID" value="BGLB017590"/>
</dbReference>
<dbReference type="EnsemblMetazoa" id="BGLB017590-RD">
    <property type="protein sequence ID" value="BGLB017590-PD"/>
    <property type="gene ID" value="BGLB017590"/>
</dbReference>
<proteinExistence type="predicted"/>
<keyword evidence="1" id="KW-0472">Membrane</keyword>
<evidence type="ECO:0000313" key="3">
    <source>
        <dbReference type="EnsemblMetazoa" id="BGLB017590-PD"/>
    </source>
</evidence>
<evidence type="ECO:0000313" key="4">
    <source>
        <dbReference type="Proteomes" id="UP000076420"/>
    </source>
</evidence>
<dbReference type="EnsemblMetazoa" id="BGLB017590-RE">
    <property type="protein sequence ID" value="BGLB017590-PE"/>
    <property type="gene ID" value="BGLB017590"/>
</dbReference>
<dbReference type="EnsemblMetazoa" id="BGLB017590-RK">
    <property type="protein sequence ID" value="BGLB017590-PK"/>
    <property type="gene ID" value="BGLB017590"/>
</dbReference>
<dbReference type="OrthoDB" id="10482892at2759"/>
<feature type="transmembrane region" description="Helical" evidence="1">
    <location>
        <begin position="321"/>
        <end position="344"/>
    </location>
</feature>
<dbReference type="Proteomes" id="UP000076420">
    <property type="component" value="Unassembled WGS sequence"/>
</dbReference>
<dbReference type="VEuPathDB" id="VectorBase:BGLB017590"/>
<reference evidence="3" key="1">
    <citation type="journal article" date="2004" name="J. Parasitol.">
        <title>The mitochondrial genome of Biomphalaria glabrata (Gastropoda: Basommatophora), intermediate host of Schistosoma mansoni.</title>
        <authorList>
            <person name="DeJong R.J."/>
            <person name="Emery A.M."/>
            <person name="Adema C.M."/>
        </authorList>
    </citation>
    <scope>NUCLEOTIDE SEQUENCE</scope>
    <source>
        <strain evidence="3">BB02</strain>
    </source>
</reference>
<reference evidence="2" key="3">
    <citation type="submission" date="2020-05" db="UniProtKB">
        <authorList>
            <consortium name="EnsemblMetazoa"/>
        </authorList>
    </citation>
    <scope>IDENTIFICATION</scope>
    <source>
        <strain evidence="2">BB02</strain>
    </source>
</reference>
<dbReference type="EnsemblMetazoa" id="BGLB017590-RG">
    <property type="protein sequence ID" value="BGLB017590-PG"/>
    <property type="gene ID" value="BGLB017590"/>
</dbReference>
<dbReference type="EnsemblMetazoa" id="BGLB017590-RL">
    <property type="protein sequence ID" value="BGLB017590-PL"/>
    <property type="gene ID" value="BGLB017590"/>
</dbReference>
<dbReference type="VEuPathDB" id="VectorBase:BGLAX_034078"/>
<dbReference type="KEGG" id="bgt:106055834"/>
<gene>
    <name evidence="2" type="primary">106055834</name>
</gene>
<evidence type="ECO:0000256" key="1">
    <source>
        <dbReference type="SAM" id="Phobius"/>
    </source>
</evidence>
<accession>A0A2C9KCQ2</accession>
<name>A0A2C9KCQ2_BIOGL</name>
<organism evidence="2 4">
    <name type="scientific">Biomphalaria glabrata</name>
    <name type="common">Bloodfluke planorb</name>
    <name type="synonym">Freshwater snail</name>
    <dbReference type="NCBI Taxonomy" id="6526"/>
    <lineage>
        <taxon>Eukaryota</taxon>
        <taxon>Metazoa</taxon>
        <taxon>Spiralia</taxon>
        <taxon>Lophotrochozoa</taxon>
        <taxon>Mollusca</taxon>
        <taxon>Gastropoda</taxon>
        <taxon>Heterobranchia</taxon>
        <taxon>Euthyneura</taxon>
        <taxon>Panpulmonata</taxon>
        <taxon>Hygrophila</taxon>
        <taxon>Lymnaeoidea</taxon>
        <taxon>Planorbidae</taxon>
        <taxon>Biomphalaria</taxon>
    </lineage>
</organism>
<dbReference type="AlphaFoldDB" id="A0A2C9KCQ2"/>